<reference evidence="3" key="1">
    <citation type="submission" date="2022-01" db="EMBL/GenBank/DDBJ databases">
        <title>Genome Sequence Resource for Two Populations of Ditylenchus destructor, the Migratory Endoparasitic Phytonematode.</title>
        <authorList>
            <person name="Zhang H."/>
            <person name="Lin R."/>
            <person name="Xie B."/>
        </authorList>
    </citation>
    <scope>NUCLEOTIDE SEQUENCE</scope>
    <source>
        <strain evidence="3">BazhouSP</strain>
    </source>
</reference>
<feature type="chain" id="PRO_5041930943" evidence="2">
    <location>
        <begin position="20"/>
        <end position="261"/>
    </location>
</feature>
<dbReference type="Proteomes" id="UP001201812">
    <property type="component" value="Unassembled WGS sequence"/>
</dbReference>
<keyword evidence="2" id="KW-0732">Signal</keyword>
<dbReference type="EMBL" id="JAKKPZ010000085">
    <property type="protein sequence ID" value="KAI1703287.1"/>
    <property type="molecule type" value="Genomic_DNA"/>
</dbReference>
<dbReference type="AlphaFoldDB" id="A0AAD4QY45"/>
<feature type="compositionally biased region" description="Polar residues" evidence="1">
    <location>
        <begin position="217"/>
        <end position="230"/>
    </location>
</feature>
<feature type="region of interest" description="Disordered" evidence="1">
    <location>
        <begin position="191"/>
        <end position="239"/>
    </location>
</feature>
<protein>
    <submittedName>
        <fullName evidence="3">Uncharacterized protein</fullName>
    </submittedName>
</protein>
<sequence>MQLCSYIFLLALPLYATRDIEISHRTIYCNSQCVDPYDDKLLGYNCDKLSKYCECVKDAKTGIKDCTEKDKEYILELCDNIINNDRCISATPPICPQETIDLAWENCMYTELEWKNTSLFCSFVIIYRDKLWQVECLFDDLNASCGKDAAKTFLKTNVIRPYYENGTRIPVDNAPICQELLKYINKGGGRHLSNGTRPTRTATSRTSEAPDEIGLSDTISGSTVNGTTPSPGEDETTNSADKMMNPFLWFCIIVGWNWYHK</sequence>
<organism evidence="3 4">
    <name type="scientific">Ditylenchus destructor</name>
    <dbReference type="NCBI Taxonomy" id="166010"/>
    <lineage>
        <taxon>Eukaryota</taxon>
        <taxon>Metazoa</taxon>
        <taxon>Ecdysozoa</taxon>
        <taxon>Nematoda</taxon>
        <taxon>Chromadorea</taxon>
        <taxon>Rhabditida</taxon>
        <taxon>Tylenchina</taxon>
        <taxon>Tylenchomorpha</taxon>
        <taxon>Sphaerularioidea</taxon>
        <taxon>Anguinidae</taxon>
        <taxon>Anguininae</taxon>
        <taxon>Ditylenchus</taxon>
    </lineage>
</organism>
<accession>A0AAD4QY45</accession>
<feature type="compositionally biased region" description="Low complexity" evidence="1">
    <location>
        <begin position="196"/>
        <end position="207"/>
    </location>
</feature>
<keyword evidence="4" id="KW-1185">Reference proteome</keyword>
<comment type="caution">
    <text evidence="3">The sequence shown here is derived from an EMBL/GenBank/DDBJ whole genome shotgun (WGS) entry which is preliminary data.</text>
</comment>
<feature type="signal peptide" evidence="2">
    <location>
        <begin position="1"/>
        <end position="19"/>
    </location>
</feature>
<proteinExistence type="predicted"/>
<evidence type="ECO:0000313" key="4">
    <source>
        <dbReference type="Proteomes" id="UP001201812"/>
    </source>
</evidence>
<evidence type="ECO:0000313" key="3">
    <source>
        <dbReference type="EMBL" id="KAI1703287.1"/>
    </source>
</evidence>
<evidence type="ECO:0000256" key="2">
    <source>
        <dbReference type="SAM" id="SignalP"/>
    </source>
</evidence>
<name>A0AAD4QY45_9BILA</name>
<evidence type="ECO:0000256" key="1">
    <source>
        <dbReference type="SAM" id="MobiDB-lite"/>
    </source>
</evidence>
<gene>
    <name evidence="3" type="ORF">DdX_15022</name>
</gene>